<dbReference type="EMBL" id="MN604016">
    <property type="protein sequence ID" value="QIQ08595.1"/>
    <property type="molecule type" value="Genomic_DNA"/>
</dbReference>
<accession>A0A6G9HDG4</accession>
<proteinExistence type="predicted"/>
<name>A0A6G9HDG4_9VIRU</name>
<organism evidence="1">
    <name type="scientific">Dikerogammarus haemobaphes virus 1</name>
    <dbReference type="NCBI Taxonomy" id="2704946"/>
    <lineage>
        <taxon>Viruses</taxon>
    </lineage>
</organism>
<reference evidence="1" key="1">
    <citation type="journal article" date="2020" name="MBio">
        <title>A New Family of DNA Viruses Causing Disease in Crustaceans from Diverse Aquatic Biomes.</title>
        <authorList>
            <person name="Subramaniam K."/>
            <person name="Behringer D.C."/>
            <person name="Bojko J."/>
            <person name="Yutin N."/>
            <person name="Clark A.S."/>
            <person name="Bateman K.S."/>
            <person name="van Aerle R."/>
            <person name="Bass D."/>
            <person name="Kerr R.C."/>
            <person name="Koonin E.V."/>
            <person name="Stentiford G.D."/>
            <person name="Waltzek T.B."/>
        </authorList>
    </citation>
    <scope>NUCLEOTIDE SEQUENCE</scope>
</reference>
<gene>
    <name evidence="1" type="primary">ORF30</name>
</gene>
<evidence type="ECO:0000313" key="1">
    <source>
        <dbReference type="EMBL" id="QIQ08595.1"/>
    </source>
</evidence>
<sequence length="130" mass="14709">MYIIKSEPELITTKFSEAINIRVGRVNLIKKNKTGCVDIYLEKEIRILTEKNKKLIPYASSRIGLLGIKDFEKSSKSLMVGEGDALACKDICVKFESGRDIGVPYELFNVYILVHTSNINECEIHINSKL</sequence>
<protein>
    <submittedName>
        <fullName evidence="1">Uncharacterized protein</fullName>
    </submittedName>
</protein>